<evidence type="ECO:0000313" key="3">
    <source>
        <dbReference type="EMBL" id="KAA3489414.1"/>
    </source>
</evidence>
<dbReference type="PANTHER" id="PTHR33116">
    <property type="entry name" value="REVERSE TRANSCRIPTASE ZINC-BINDING DOMAIN-CONTAINING PROTEIN-RELATED-RELATED"/>
    <property type="match status" value="1"/>
</dbReference>
<dbReference type="InterPro" id="IPR026960">
    <property type="entry name" value="RVT-Znf"/>
</dbReference>
<evidence type="ECO:0000313" key="4">
    <source>
        <dbReference type="Proteomes" id="UP000325315"/>
    </source>
</evidence>
<dbReference type="AlphaFoldDB" id="A0A5B6X804"/>
<reference evidence="4" key="1">
    <citation type="journal article" date="2019" name="Plant Biotechnol. J.">
        <title>Genome sequencing of the Australian wild diploid species Gossypium australe highlights disease resistance and delayed gland morphogenesis.</title>
        <authorList>
            <person name="Cai Y."/>
            <person name="Cai X."/>
            <person name="Wang Q."/>
            <person name="Wang P."/>
            <person name="Zhang Y."/>
            <person name="Cai C."/>
            <person name="Xu Y."/>
            <person name="Wang K."/>
            <person name="Zhou Z."/>
            <person name="Wang C."/>
            <person name="Geng S."/>
            <person name="Li B."/>
            <person name="Dong Q."/>
            <person name="Hou Y."/>
            <person name="Wang H."/>
            <person name="Ai P."/>
            <person name="Liu Z."/>
            <person name="Yi F."/>
            <person name="Sun M."/>
            <person name="An G."/>
            <person name="Cheng J."/>
            <person name="Zhang Y."/>
            <person name="Shi Q."/>
            <person name="Xie Y."/>
            <person name="Shi X."/>
            <person name="Chang Y."/>
            <person name="Huang F."/>
            <person name="Chen Y."/>
            <person name="Hong S."/>
            <person name="Mi L."/>
            <person name="Sun Q."/>
            <person name="Zhang L."/>
            <person name="Zhou B."/>
            <person name="Peng R."/>
            <person name="Zhang X."/>
            <person name="Liu F."/>
        </authorList>
    </citation>
    <scope>NUCLEOTIDE SEQUENCE [LARGE SCALE GENOMIC DNA]</scope>
    <source>
        <strain evidence="4">cv. PA1801</strain>
    </source>
</reference>
<dbReference type="EMBL" id="SMMG02000001">
    <property type="protein sequence ID" value="KAA3489414.1"/>
    <property type="molecule type" value="Genomic_DNA"/>
</dbReference>
<keyword evidence="3" id="KW-0808">Transferase</keyword>
<dbReference type="GO" id="GO:0003964">
    <property type="term" value="F:RNA-directed DNA polymerase activity"/>
    <property type="evidence" value="ECO:0007669"/>
    <property type="project" value="UniProtKB-KW"/>
</dbReference>
<gene>
    <name evidence="3" type="ORF">EPI10_033035</name>
</gene>
<dbReference type="SUPFAM" id="SSF56672">
    <property type="entry name" value="DNA/RNA polymerases"/>
    <property type="match status" value="1"/>
</dbReference>
<keyword evidence="3" id="KW-0548">Nucleotidyltransferase</keyword>
<dbReference type="CDD" id="cd01650">
    <property type="entry name" value="RT_nLTR_like"/>
    <property type="match status" value="1"/>
</dbReference>
<dbReference type="PROSITE" id="PS50878">
    <property type="entry name" value="RT_POL"/>
    <property type="match status" value="1"/>
</dbReference>
<sequence>MIHDNVLIAHELVHYLHNSKNGPNKGCVVKLDMNKAYDQVEWRFLEKVLLKFGFGSNWVTKIMNCVRTVRYRVKCNMNLSNIINPERGLRQGDPLSPYLFLFCMEVLSRMLINAQEKASRNGPRINHLFFADDALLFVRNNRSEVEACKQILETFEKIPGQSINLDKSMICLNPNTPISQRTTMNAMLKMKVVDNLDGYLGLPIPIGKKKYNAFKSILNRTANRINSWSKRLLSNGGKEIFIKSILQSIPTYAFSVFLAPKGVLEEIQSMISRVWWSGGENKRGWNMMAQDRICLPKSMGALVLGIFIFFNVALLGRQVCRLYHCKDTLCFKVLSAKYFPDGDIFHSKKIDRPSFTWQSITKASSILSEGFGWNVGNGRNIDIWNDNWGFEGLSGSSILLDRNLVQEKTVSDLRNENKDGWKDNRVLEIYGENMGDRICKIPIIHDSYEDQCTWFHNPNGVFSSKSTYSWLILKQVGFGPHRIFWRIIWKLKTLPKIRIFGWRMGHDILPTYEKIASIRSDFNSTCPRCGKDKETLIHAMKDCPKAKAVLEYGGFNNSLLNAKFTHCVDWIEEVCRVLDKKAVADFITVLWNIWNNRNNKIFGGTEDDAKVTWEKASVLSHDFWIDKG</sequence>
<proteinExistence type="predicted"/>
<feature type="transmembrane region" description="Helical" evidence="1">
    <location>
        <begin position="298"/>
        <end position="316"/>
    </location>
</feature>
<organism evidence="3 4">
    <name type="scientific">Gossypium australe</name>
    <dbReference type="NCBI Taxonomy" id="47621"/>
    <lineage>
        <taxon>Eukaryota</taxon>
        <taxon>Viridiplantae</taxon>
        <taxon>Streptophyta</taxon>
        <taxon>Embryophyta</taxon>
        <taxon>Tracheophyta</taxon>
        <taxon>Spermatophyta</taxon>
        <taxon>Magnoliopsida</taxon>
        <taxon>eudicotyledons</taxon>
        <taxon>Gunneridae</taxon>
        <taxon>Pentapetalae</taxon>
        <taxon>rosids</taxon>
        <taxon>malvids</taxon>
        <taxon>Malvales</taxon>
        <taxon>Malvaceae</taxon>
        <taxon>Malvoideae</taxon>
        <taxon>Gossypium</taxon>
    </lineage>
</organism>
<accession>A0A5B6X804</accession>
<keyword evidence="1" id="KW-1133">Transmembrane helix</keyword>
<protein>
    <submittedName>
        <fullName evidence="3">Reverse transcriptase</fullName>
    </submittedName>
</protein>
<keyword evidence="4" id="KW-1185">Reference proteome</keyword>
<dbReference type="OrthoDB" id="992307at2759"/>
<dbReference type="PANTHER" id="PTHR33116:SF86">
    <property type="entry name" value="REVERSE TRANSCRIPTASE DOMAIN-CONTAINING PROTEIN"/>
    <property type="match status" value="1"/>
</dbReference>
<dbReference type="Pfam" id="PF13966">
    <property type="entry name" value="zf-RVT"/>
    <property type="match status" value="1"/>
</dbReference>
<comment type="caution">
    <text evidence="3">The sequence shown here is derived from an EMBL/GenBank/DDBJ whole genome shotgun (WGS) entry which is preliminary data.</text>
</comment>
<dbReference type="InterPro" id="IPR000477">
    <property type="entry name" value="RT_dom"/>
</dbReference>
<keyword evidence="3" id="KW-0695">RNA-directed DNA polymerase</keyword>
<evidence type="ECO:0000259" key="2">
    <source>
        <dbReference type="PROSITE" id="PS50878"/>
    </source>
</evidence>
<dbReference type="Pfam" id="PF00078">
    <property type="entry name" value="RVT_1"/>
    <property type="match status" value="1"/>
</dbReference>
<dbReference type="Proteomes" id="UP000325315">
    <property type="component" value="Unassembled WGS sequence"/>
</dbReference>
<name>A0A5B6X804_9ROSI</name>
<feature type="domain" description="Reverse transcriptase" evidence="2">
    <location>
        <begin position="1"/>
        <end position="204"/>
    </location>
</feature>
<keyword evidence="1" id="KW-0472">Membrane</keyword>
<dbReference type="InterPro" id="IPR043502">
    <property type="entry name" value="DNA/RNA_pol_sf"/>
</dbReference>
<evidence type="ECO:0000256" key="1">
    <source>
        <dbReference type="SAM" id="Phobius"/>
    </source>
</evidence>
<keyword evidence="1" id="KW-0812">Transmembrane</keyword>